<dbReference type="AlphaFoldDB" id="A0A9D1E7I7"/>
<dbReference type="InterPro" id="IPR009499">
    <property type="entry name" value="AllG-like"/>
</dbReference>
<dbReference type="InterPro" id="IPR024033">
    <property type="entry name" value="OXTCase_su_AllG_h-dom"/>
</dbReference>
<protein>
    <submittedName>
        <fullName evidence="1">DUF1116 domain-containing protein</fullName>
    </submittedName>
</protein>
<dbReference type="Proteomes" id="UP000823912">
    <property type="component" value="Unassembled WGS sequence"/>
</dbReference>
<dbReference type="EMBL" id="DVHM01000004">
    <property type="protein sequence ID" value="HIR69672.1"/>
    <property type="molecule type" value="Genomic_DNA"/>
</dbReference>
<accession>A0A9D1E7I7</accession>
<evidence type="ECO:0000313" key="1">
    <source>
        <dbReference type="EMBL" id="HIR69672.1"/>
    </source>
</evidence>
<dbReference type="Gene3D" id="1.10.10.660">
    <property type="entry name" value="conserved protein of unknown function from Enterococcus faecalis V583"/>
    <property type="match status" value="1"/>
</dbReference>
<reference evidence="1" key="2">
    <citation type="journal article" date="2021" name="PeerJ">
        <title>Extensive microbial diversity within the chicken gut microbiome revealed by metagenomics and culture.</title>
        <authorList>
            <person name="Gilroy R."/>
            <person name="Ravi A."/>
            <person name="Getino M."/>
            <person name="Pursley I."/>
            <person name="Horton D.L."/>
            <person name="Alikhan N.F."/>
            <person name="Baker D."/>
            <person name="Gharbi K."/>
            <person name="Hall N."/>
            <person name="Watson M."/>
            <person name="Adriaenssens E.M."/>
            <person name="Foster-Nyarko E."/>
            <person name="Jarju S."/>
            <person name="Secka A."/>
            <person name="Antonio M."/>
            <person name="Oren A."/>
            <person name="Chaudhuri R.R."/>
            <person name="La Ragione R."/>
            <person name="Hildebrand F."/>
            <person name="Pallen M.J."/>
        </authorList>
    </citation>
    <scope>NUCLEOTIDE SEQUENCE</scope>
    <source>
        <strain evidence="1">ChiSjej5B23-6657</strain>
    </source>
</reference>
<comment type="caution">
    <text evidence="1">The sequence shown here is derived from an EMBL/GenBank/DDBJ whole genome shotgun (WGS) entry which is preliminary data.</text>
</comment>
<dbReference type="Gene3D" id="3.90.1710.10">
    <property type="entry name" value="Enterococcus faecalis V583 domain"/>
    <property type="match status" value="1"/>
</dbReference>
<gene>
    <name evidence="1" type="ORF">IAA55_00130</name>
</gene>
<dbReference type="Gene3D" id="3.90.1700.10">
    <property type="entry name" value="v583 domain like"/>
    <property type="match status" value="1"/>
</dbReference>
<organism evidence="1 2">
    <name type="scientific">Candidatus Pullilachnospira gallistercoris</name>
    <dbReference type="NCBI Taxonomy" id="2840911"/>
    <lineage>
        <taxon>Bacteria</taxon>
        <taxon>Bacillati</taxon>
        <taxon>Bacillota</taxon>
        <taxon>Clostridia</taxon>
        <taxon>Lachnospirales</taxon>
        <taxon>Lachnospiraceae</taxon>
        <taxon>Lachnospiraceae incertae sedis</taxon>
        <taxon>Candidatus Pullilachnospira</taxon>
    </lineage>
</organism>
<reference evidence="1" key="1">
    <citation type="submission" date="2020-10" db="EMBL/GenBank/DDBJ databases">
        <authorList>
            <person name="Gilroy R."/>
        </authorList>
    </citation>
    <scope>NUCLEOTIDE SEQUENCE</scope>
    <source>
        <strain evidence="1">ChiSjej5B23-6657</strain>
    </source>
</reference>
<proteinExistence type="predicted"/>
<sequence length="442" mass="47380">MDIRAKIEEANQRVTEIFTKARPVWTKIAPAIDVIPGMEKNKILVAGPPIAVEDITIPVRTAVCGAAVHDGLAKTPREAWEKVEAGEIIIDSAQNYDCGCSAAMATSASMPVIVCEDPVYGGVGYAPIHPGNSPKVLRWGFYDEEIEAHLRWFRDYYSVALDEAVRNAGGIDIVQILAKTAGMGDENHNRLFASSMFLDLELIAQLAKVSAPRRDEVIAELAVNDRFFLHVLMAAAESVTASAKKVPFSTVMVGMGGNGVEFGIQVAATGNRWYTAEAPLILGSFLNPTYTVEDMLGYLGDSCVTEVYGLGGMAAVSSPAYVRMTGGTLEDARERTNRARTVSLGEHTFNQVPWDDFKGSPVAIDVRKVVALNTLPISHGGSGLKKGGQAGAGSCELPLECFKKALRGVAEEILPRELLPEELAAKKEATESAETENAPAEA</sequence>
<name>A0A9D1E7I7_9FIRM</name>
<dbReference type="Pfam" id="PF06545">
    <property type="entry name" value="AllG"/>
    <property type="match status" value="1"/>
</dbReference>
<evidence type="ECO:0000313" key="2">
    <source>
        <dbReference type="Proteomes" id="UP000823912"/>
    </source>
</evidence>